<feature type="region of interest" description="Disordered" evidence="1">
    <location>
        <begin position="100"/>
        <end position="130"/>
    </location>
</feature>
<dbReference type="InterPro" id="IPR012337">
    <property type="entry name" value="RNaseH-like_sf"/>
</dbReference>
<name>A0AAV6WH85_9LAMI</name>
<dbReference type="EMBL" id="WHWC01000016">
    <property type="protein sequence ID" value="KAG8367321.1"/>
    <property type="molecule type" value="Genomic_DNA"/>
</dbReference>
<dbReference type="Pfam" id="PF04937">
    <property type="entry name" value="DUF659"/>
    <property type="match status" value="1"/>
</dbReference>
<organism evidence="3 4">
    <name type="scientific">Buddleja alternifolia</name>
    <dbReference type="NCBI Taxonomy" id="168488"/>
    <lineage>
        <taxon>Eukaryota</taxon>
        <taxon>Viridiplantae</taxon>
        <taxon>Streptophyta</taxon>
        <taxon>Embryophyta</taxon>
        <taxon>Tracheophyta</taxon>
        <taxon>Spermatophyta</taxon>
        <taxon>Magnoliopsida</taxon>
        <taxon>eudicotyledons</taxon>
        <taxon>Gunneridae</taxon>
        <taxon>Pentapetalae</taxon>
        <taxon>asterids</taxon>
        <taxon>lamiids</taxon>
        <taxon>Lamiales</taxon>
        <taxon>Scrophulariaceae</taxon>
        <taxon>Buddlejeae</taxon>
        <taxon>Buddleja</taxon>
    </lineage>
</organism>
<feature type="compositionally biased region" description="Basic and acidic residues" evidence="1">
    <location>
        <begin position="100"/>
        <end position="129"/>
    </location>
</feature>
<keyword evidence="4" id="KW-1185">Reference proteome</keyword>
<dbReference type="Proteomes" id="UP000826271">
    <property type="component" value="Unassembled WGS sequence"/>
</dbReference>
<reference evidence="3" key="1">
    <citation type="submission" date="2019-10" db="EMBL/GenBank/DDBJ databases">
        <authorList>
            <person name="Zhang R."/>
            <person name="Pan Y."/>
            <person name="Wang J."/>
            <person name="Ma R."/>
            <person name="Yu S."/>
        </authorList>
    </citation>
    <scope>NUCLEOTIDE SEQUENCE</scope>
    <source>
        <strain evidence="3">LA-IB0</strain>
        <tissue evidence="3">Leaf</tissue>
    </source>
</reference>
<dbReference type="AlphaFoldDB" id="A0AAV6WH85"/>
<feature type="compositionally biased region" description="Basic and acidic residues" evidence="1">
    <location>
        <begin position="459"/>
        <end position="472"/>
    </location>
</feature>
<comment type="caution">
    <text evidence="3">The sequence shown here is derived from an EMBL/GenBank/DDBJ whole genome shotgun (WGS) entry which is preliminary data.</text>
</comment>
<protein>
    <recommendedName>
        <fullName evidence="2">DUF659 domain-containing protein</fullName>
    </recommendedName>
</protein>
<sequence length="533" mass="61324">MTINMRITEAMSILNEFLKKKKRKKKCRNCKCNNPKITKPTFAWFHLIMPRSRLDDVWNEVQQRHEVPQNFKRVLSSRLRRLVLQDKLEKVKCKLMKKANDSEVTDEAKDRGEVARSKETEEEKSEREPVGYVANHRRHRRVVATAQPIATPSRSHHLQSPPGGGINRMKQHLARRKGDIIVCPKVPPDVRYQMEESLKGIVDKKKEYRERFTIENPYGGPISEGDDTHDYEEIKEIHRQAWERGKTTPSSLGKENAPVGQNKKGKFGDYFAPRTTPGAQPTIKSALSGKEANSKAHMEIAKFFYDTCIPINACNSRYFQSMFDAALAIGPGYNVPSYHDLRLPLLRDAKKELQLWIDNIRSPSNVVHMVTDNGSNNVAAGRLIQDHFTHINWSPCAAHCLNLVLKDIAKMDHVAAMVNQASKLTSIDKLDVWIVDDEEEPFLNHEDIEVMLYEQLDPPRMERQRHRPREDDNTNEDVDAVEVDDYINFLSFEHFNLDDNLHDISIRVGMSGSTSGGGVNEEHEEWLQRTFRD</sequence>
<evidence type="ECO:0000256" key="1">
    <source>
        <dbReference type="SAM" id="MobiDB-lite"/>
    </source>
</evidence>
<feature type="region of interest" description="Disordered" evidence="1">
    <location>
        <begin position="246"/>
        <end position="265"/>
    </location>
</feature>
<feature type="region of interest" description="Disordered" evidence="1">
    <location>
        <begin position="512"/>
        <end position="533"/>
    </location>
</feature>
<feature type="region of interest" description="Disordered" evidence="1">
    <location>
        <begin position="459"/>
        <end position="478"/>
    </location>
</feature>
<evidence type="ECO:0000259" key="2">
    <source>
        <dbReference type="Pfam" id="PF04937"/>
    </source>
</evidence>
<feature type="domain" description="DUF659" evidence="2">
    <location>
        <begin position="364"/>
        <end position="423"/>
    </location>
</feature>
<accession>A0AAV6WH85</accession>
<dbReference type="PANTHER" id="PTHR32166">
    <property type="entry name" value="OSJNBA0013A04.12 PROTEIN"/>
    <property type="match status" value="1"/>
</dbReference>
<dbReference type="PANTHER" id="PTHR32166:SF121">
    <property type="entry name" value="DUF659 DOMAIN-CONTAINING PROTEIN"/>
    <property type="match status" value="1"/>
</dbReference>
<gene>
    <name evidence="3" type="ORF">BUALT_Bualt16G0060100</name>
</gene>
<dbReference type="SUPFAM" id="SSF53098">
    <property type="entry name" value="Ribonuclease H-like"/>
    <property type="match status" value="1"/>
</dbReference>
<evidence type="ECO:0000313" key="3">
    <source>
        <dbReference type="EMBL" id="KAG8367321.1"/>
    </source>
</evidence>
<dbReference type="InterPro" id="IPR007021">
    <property type="entry name" value="DUF659"/>
</dbReference>
<proteinExistence type="predicted"/>
<evidence type="ECO:0000313" key="4">
    <source>
        <dbReference type="Proteomes" id="UP000826271"/>
    </source>
</evidence>